<keyword evidence="2" id="KW-1185">Reference proteome</keyword>
<dbReference type="EMBL" id="BGPR01100272">
    <property type="protein sequence ID" value="GBM55590.1"/>
    <property type="molecule type" value="Genomic_DNA"/>
</dbReference>
<dbReference type="AlphaFoldDB" id="A0A4Y2GPF3"/>
<protein>
    <submittedName>
        <fullName evidence="1">Uncharacterized protein</fullName>
    </submittedName>
</protein>
<sequence>MILGQIENNQWEWSALPLFSASEQHSKLDSVLEKERHIILARSEYLIQAPVQVSGQF</sequence>
<comment type="caution">
    <text evidence="1">The sequence shown here is derived from an EMBL/GenBank/DDBJ whole genome shotgun (WGS) entry which is preliminary data.</text>
</comment>
<feature type="non-terminal residue" evidence="1">
    <location>
        <position position="57"/>
    </location>
</feature>
<dbReference type="Proteomes" id="UP000499080">
    <property type="component" value="Unassembled WGS sequence"/>
</dbReference>
<evidence type="ECO:0000313" key="1">
    <source>
        <dbReference type="EMBL" id="GBM55590.1"/>
    </source>
</evidence>
<gene>
    <name evidence="1" type="ORF">AVEN_191807_1</name>
</gene>
<accession>A0A4Y2GPF3</accession>
<proteinExistence type="predicted"/>
<reference evidence="1 2" key="1">
    <citation type="journal article" date="2019" name="Sci. Rep.">
        <title>Orb-weaving spider Araneus ventricosus genome elucidates the spidroin gene catalogue.</title>
        <authorList>
            <person name="Kono N."/>
            <person name="Nakamura H."/>
            <person name="Ohtoshi R."/>
            <person name="Moran D.A.P."/>
            <person name="Shinohara A."/>
            <person name="Yoshida Y."/>
            <person name="Fujiwara M."/>
            <person name="Mori M."/>
            <person name="Tomita M."/>
            <person name="Arakawa K."/>
        </authorList>
    </citation>
    <scope>NUCLEOTIDE SEQUENCE [LARGE SCALE GENOMIC DNA]</scope>
</reference>
<evidence type="ECO:0000313" key="2">
    <source>
        <dbReference type="Proteomes" id="UP000499080"/>
    </source>
</evidence>
<name>A0A4Y2GPF3_ARAVE</name>
<organism evidence="1 2">
    <name type="scientific">Araneus ventricosus</name>
    <name type="common">Orbweaver spider</name>
    <name type="synonym">Epeira ventricosa</name>
    <dbReference type="NCBI Taxonomy" id="182803"/>
    <lineage>
        <taxon>Eukaryota</taxon>
        <taxon>Metazoa</taxon>
        <taxon>Ecdysozoa</taxon>
        <taxon>Arthropoda</taxon>
        <taxon>Chelicerata</taxon>
        <taxon>Arachnida</taxon>
        <taxon>Araneae</taxon>
        <taxon>Araneomorphae</taxon>
        <taxon>Entelegynae</taxon>
        <taxon>Araneoidea</taxon>
        <taxon>Araneidae</taxon>
        <taxon>Araneus</taxon>
    </lineage>
</organism>